<dbReference type="AlphaFoldDB" id="A0A0F9R439"/>
<gene>
    <name evidence="1" type="ORF">LCGC14_0624180</name>
</gene>
<sequence length="82" mass="9655">MEKCECCDREFPSLLMSDVTVFHREYCGKILVCDFCYRGPVCAKYPKGEYLRKDKGLAGLVRERLRSNYMKKYNLEYGNAHD</sequence>
<evidence type="ECO:0000313" key="1">
    <source>
        <dbReference type="EMBL" id="KKN51310.1"/>
    </source>
</evidence>
<organism evidence="1">
    <name type="scientific">marine sediment metagenome</name>
    <dbReference type="NCBI Taxonomy" id="412755"/>
    <lineage>
        <taxon>unclassified sequences</taxon>
        <taxon>metagenomes</taxon>
        <taxon>ecological metagenomes</taxon>
    </lineage>
</organism>
<accession>A0A0F9R439</accession>
<reference evidence="1" key="1">
    <citation type="journal article" date="2015" name="Nature">
        <title>Complex archaea that bridge the gap between prokaryotes and eukaryotes.</title>
        <authorList>
            <person name="Spang A."/>
            <person name="Saw J.H."/>
            <person name="Jorgensen S.L."/>
            <person name="Zaremba-Niedzwiedzka K."/>
            <person name="Martijn J."/>
            <person name="Lind A.E."/>
            <person name="van Eijk R."/>
            <person name="Schleper C."/>
            <person name="Guy L."/>
            <person name="Ettema T.J."/>
        </authorList>
    </citation>
    <scope>NUCLEOTIDE SEQUENCE</scope>
</reference>
<dbReference type="EMBL" id="LAZR01001069">
    <property type="protein sequence ID" value="KKN51310.1"/>
    <property type="molecule type" value="Genomic_DNA"/>
</dbReference>
<comment type="caution">
    <text evidence="1">The sequence shown here is derived from an EMBL/GenBank/DDBJ whole genome shotgun (WGS) entry which is preliminary data.</text>
</comment>
<name>A0A0F9R439_9ZZZZ</name>
<proteinExistence type="predicted"/>
<protein>
    <submittedName>
        <fullName evidence="1">Uncharacterized protein</fullName>
    </submittedName>
</protein>